<dbReference type="InterPro" id="IPR043862">
    <property type="entry name" value="DUF5824"/>
</dbReference>
<sequence length="100" mass="10970">MSFRDPNAYKPFKTDRGVTARPSSYSSRFHSKYPGVKGLPAISKATGVSLGVLKQVYNRGMAAWRTGHRPGASQEAWGMARVHSFVLHGKTYRTADADLA</sequence>
<organism evidence="3">
    <name type="scientific">viral metagenome</name>
    <dbReference type="NCBI Taxonomy" id="1070528"/>
    <lineage>
        <taxon>unclassified sequences</taxon>
        <taxon>metagenomes</taxon>
        <taxon>organismal metagenomes</taxon>
    </lineage>
</organism>
<evidence type="ECO:0000313" key="3">
    <source>
        <dbReference type="EMBL" id="QHU36539.1"/>
    </source>
</evidence>
<dbReference type="EMBL" id="MN740639">
    <property type="protein sequence ID" value="QHU36539.1"/>
    <property type="molecule type" value="Genomic_DNA"/>
</dbReference>
<proteinExistence type="predicted"/>
<evidence type="ECO:0000256" key="1">
    <source>
        <dbReference type="SAM" id="MobiDB-lite"/>
    </source>
</evidence>
<evidence type="ECO:0000259" key="2">
    <source>
        <dbReference type="Pfam" id="PF19141"/>
    </source>
</evidence>
<feature type="region of interest" description="Disordered" evidence="1">
    <location>
        <begin position="1"/>
        <end position="24"/>
    </location>
</feature>
<accession>A0A6C0M0I6</accession>
<reference evidence="3" key="1">
    <citation type="journal article" date="2020" name="Nature">
        <title>Giant virus diversity and host interactions through global metagenomics.</title>
        <authorList>
            <person name="Schulz F."/>
            <person name="Roux S."/>
            <person name="Paez-Espino D."/>
            <person name="Jungbluth S."/>
            <person name="Walsh D.A."/>
            <person name="Denef V.J."/>
            <person name="McMahon K.D."/>
            <person name="Konstantinidis K.T."/>
            <person name="Eloe-Fadrosh E.A."/>
            <person name="Kyrpides N.C."/>
            <person name="Woyke T."/>
        </authorList>
    </citation>
    <scope>NUCLEOTIDE SEQUENCE</scope>
    <source>
        <strain evidence="3">GVMAG-S-1035231-58</strain>
    </source>
</reference>
<protein>
    <recommendedName>
        <fullName evidence="2">DUF5824 domain-containing protein</fullName>
    </recommendedName>
</protein>
<dbReference type="AlphaFoldDB" id="A0A6C0M0I6"/>
<feature type="domain" description="DUF5824" evidence="2">
    <location>
        <begin position="7"/>
        <end position="98"/>
    </location>
</feature>
<dbReference type="Pfam" id="PF19141">
    <property type="entry name" value="DUF5824"/>
    <property type="match status" value="1"/>
</dbReference>
<name>A0A6C0M0I6_9ZZZZ</name>